<evidence type="ECO:0000313" key="4">
    <source>
        <dbReference type="Proteomes" id="UP000604046"/>
    </source>
</evidence>
<feature type="transmembrane region" description="Helical" evidence="2">
    <location>
        <begin position="228"/>
        <end position="249"/>
    </location>
</feature>
<evidence type="ECO:0000256" key="1">
    <source>
        <dbReference type="SAM" id="MobiDB-lite"/>
    </source>
</evidence>
<proteinExistence type="predicted"/>
<keyword evidence="4" id="KW-1185">Reference proteome</keyword>
<name>A0A812RUR9_9DINO</name>
<dbReference type="OrthoDB" id="2411602at2759"/>
<protein>
    <submittedName>
        <fullName evidence="3">Uncharacterized protein</fullName>
    </submittedName>
</protein>
<dbReference type="InterPro" id="IPR035897">
    <property type="entry name" value="Toll_tir_struct_dom_sf"/>
</dbReference>
<feature type="transmembrane region" description="Helical" evidence="2">
    <location>
        <begin position="129"/>
        <end position="146"/>
    </location>
</feature>
<evidence type="ECO:0000313" key="3">
    <source>
        <dbReference type="EMBL" id="CAE7456610.1"/>
    </source>
</evidence>
<feature type="compositionally biased region" description="Low complexity" evidence="1">
    <location>
        <begin position="10"/>
        <end position="25"/>
    </location>
</feature>
<dbReference type="AlphaFoldDB" id="A0A812RUR9"/>
<gene>
    <name evidence="3" type="ORF">SNAT2548_LOCUS25202</name>
</gene>
<evidence type="ECO:0000256" key="2">
    <source>
        <dbReference type="SAM" id="Phobius"/>
    </source>
</evidence>
<comment type="caution">
    <text evidence="3">The sequence shown here is derived from an EMBL/GenBank/DDBJ whole genome shotgun (WGS) entry which is preliminary data.</text>
</comment>
<dbReference type="EMBL" id="CAJNDS010002382">
    <property type="protein sequence ID" value="CAE7456610.1"/>
    <property type="molecule type" value="Genomic_DNA"/>
</dbReference>
<dbReference type="Gene3D" id="3.40.50.10140">
    <property type="entry name" value="Toll/interleukin-1 receptor homology (TIR) domain"/>
    <property type="match status" value="1"/>
</dbReference>
<feature type="region of interest" description="Disordered" evidence="1">
    <location>
        <begin position="1"/>
        <end position="26"/>
    </location>
</feature>
<feature type="compositionally biased region" description="Basic and acidic residues" evidence="1">
    <location>
        <begin position="518"/>
        <end position="527"/>
    </location>
</feature>
<reference evidence="3" key="1">
    <citation type="submission" date="2021-02" db="EMBL/GenBank/DDBJ databases">
        <authorList>
            <person name="Dougan E. K."/>
            <person name="Rhodes N."/>
            <person name="Thang M."/>
            <person name="Chan C."/>
        </authorList>
    </citation>
    <scope>NUCLEOTIDE SEQUENCE</scope>
</reference>
<keyword evidence="2" id="KW-0812">Transmembrane</keyword>
<feature type="transmembrane region" description="Helical" evidence="2">
    <location>
        <begin position="477"/>
        <end position="497"/>
    </location>
</feature>
<dbReference type="SUPFAM" id="SSF52200">
    <property type="entry name" value="Toll/Interleukin receptor TIR domain"/>
    <property type="match status" value="1"/>
</dbReference>
<sequence>MAAGAEETPSRPSSPGPRRGSSFSSCELSVRTDPELLRAVTLSEALCGWGKHWDAENGGMPRADAANYRLSQPVVVYDAFLSHDWGSGRWLKLLSLLIVFNSGPAFCSSLLVSIAVGILRGMGVLPDELWTVIFGHVTFVLVLSFWQRIRSVCRPCLVFFDKLCVAQHDDVLKQRGILAIAAFLLSSRRLVVLLTPQYFSRLWCTFEVATFMKDPERRKQICFMPLKTALLFLLFSACWHLLVFGFAVLRRLRSEQAGAGVLVLAMMFVLWAVLGPMLFYLEMGMIGDFEGIPTQLGRFRIQDAHCFCCTHGHRHPLTREEIPCDRVLVYNSLQRWYGQDHLESFNRLVREHLAGSVGRGARGFMLPVNYAVYMVLSSNLPYVADPISVFFARTSDSDLSGIVLLTWCLRQLVDWGIVGLSSILSVRLSVPLCRLGLRLPVHRCVAALLMAPVLFLAIAVVWAPVRIFLRFTSEDNPLPAVLFVVWLAAAVGLFSPCPCRASMPERALEGKASPSQHPTEDSDHFSI</sequence>
<feature type="transmembrane region" description="Helical" evidence="2">
    <location>
        <begin position="445"/>
        <end position="465"/>
    </location>
</feature>
<accession>A0A812RUR9</accession>
<feature type="transmembrane region" description="Helical" evidence="2">
    <location>
        <begin position="261"/>
        <end position="281"/>
    </location>
</feature>
<keyword evidence="2" id="KW-1133">Transmembrane helix</keyword>
<feature type="transmembrane region" description="Helical" evidence="2">
    <location>
        <begin position="93"/>
        <end position="117"/>
    </location>
</feature>
<keyword evidence="2" id="KW-0472">Membrane</keyword>
<dbReference type="Proteomes" id="UP000604046">
    <property type="component" value="Unassembled WGS sequence"/>
</dbReference>
<feature type="region of interest" description="Disordered" evidence="1">
    <location>
        <begin position="508"/>
        <end position="527"/>
    </location>
</feature>
<organism evidence="3 4">
    <name type="scientific">Symbiodinium natans</name>
    <dbReference type="NCBI Taxonomy" id="878477"/>
    <lineage>
        <taxon>Eukaryota</taxon>
        <taxon>Sar</taxon>
        <taxon>Alveolata</taxon>
        <taxon>Dinophyceae</taxon>
        <taxon>Suessiales</taxon>
        <taxon>Symbiodiniaceae</taxon>
        <taxon>Symbiodinium</taxon>
    </lineage>
</organism>